<gene>
    <name evidence="1" type="ORF">DIT97_04190</name>
</gene>
<evidence type="ECO:0000313" key="1">
    <source>
        <dbReference type="EMBL" id="HCO22285.1"/>
    </source>
</evidence>
<comment type="caution">
    <text evidence="1">The sequence shown here is derived from an EMBL/GenBank/DDBJ whole genome shotgun (WGS) entry which is preliminary data.</text>
</comment>
<dbReference type="EMBL" id="DQAY01000025">
    <property type="protein sequence ID" value="HCO22285.1"/>
    <property type="molecule type" value="Genomic_DNA"/>
</dbReference>
<accession>A0A3D3R0D0</accession>
<evidence type="ECO:0000313" key="2">
    <source>
        <dbReference type="Proteomes" id="UP000263642"/>
    </source>
</evidence>
<proteinExistence type="predicted"/>
<name>A0A3D3R0D0_9PLAN</name>
<organism evidence="1 2">
    <name type="scientific">Gimesia maris</name>
    <dbReference type="NCBI Taxonomy" id="122"/>
    <lineage>
        <taxon>Bacteria</taxon>
        <taxon>Pseudomonadati</taxon>
        <taxon>Planctomycetota</taxon>
        <taxon>Planctomycetia</taxon>
        <taxon>Planctomycetales</taxon>
        <taxon>Planctomycetaceae</taxon>
        <taxon>Gimesia</taxon>
    </lineage>
</organism>
<dbReference type="AlphaFoldDB" id="A0A3D3R0D0"/>
<dbReference type="PROSITE" id="PS51257">
    <property type="entry name" value="PROKAR_LIPOPROTEIN"/>
    <property type="match status" value="1"/>
</dbReference>
<protein>
    <submittedName>
        <fullName evidence="1">Uncharacterized protein</fullName>
    </submittedName>
</protein>
<feature type="non-terminal residue" evidence="1">
    <location>
        <position position="629"/>
    </location>
</feature>
<sequence length="629" mass="70119">MREQSFQEIPGSLINLIYSSPFVWILILAGSSGCSGEPGVEELLELMAQNPPHTLSAEDQQIEIQSIESAGDQRWNLKFICQETPVEDWLMKQDPDEIVSQDSTEAADFEAALHKLTELRSPEKSEWELLQREIQSFRLPQIFQIVCRKGVSVKWQANAIVDQTGATPSLTISEIRLSEGIPLAGLIEKSALPKGAAVADGSPSDPIRQYVALRQRFITGVSAAASDMELRLAAERQALAGLLQNGIPLQGKLIPSQSEPQDAVLLVEKRETDDVISAVAIDVEDVLSRVVFSGKLQLPVVAESGAHARRQIHDGWQLTLKNEDFRLSKLSQKIRKDLVLFYDTTRQTFRLSDLRNATPLQLSQQYDFAEVLTSAQLEEAISAGMLYRGRESITGKPDRSVYLSLTEYDLETGLRRIVLEDSQTPFTFAVFEGKLMKNPPHHLGIAIQMAQVTTHSQPGSQRPKSGLFSRDSGNRLLLIPTAQGLRGRFAQAELTFEKISSQAKVLPAEVRWQQTLVPGSVWKGVTKWREEAAQRATLRVAESREGGKYLRITLERDDDPVQQVVYEGSILSEDAQSEGYGLVMQQFGTASVYEHEYFGVFFSRWQSEDQKVFRISPDGKTLYGLSTEG</sequence>
<reference evidence="1 2" key="1">
    <citation type="journal article" date="2018" name="Nat. Biotechnol.">
        <title>A standardized bacterial taxonomy based on genome phylogeny substantially revises the tree of life.</title>
        <authorList>
            <person name="Parks D.H."/>
            <person name="Chuvochina M."/>
            <person name="Waite D.W."/>
            <person name="Rinke C."/>
            <person name="Skarshewski A."/>
            <person name="Chaumeil P.A."/>
            <person name="Hugenholtz P."/>
        </authorList>
    </citation>
    <scope>NUCLEOTIDE SEQUENCE [LARGE SCALE GENOMIC DNA]</scope>
    <source>
        <strain evidence="1">UBA9375</strain>
    </source>
</reference>
<dbReference type="Proteomes" id="UP000263642">
    <property type="component" value="Unassembled WGS sequence"/>
</dbReference>